<comment type="function">
    <text evidence="3">Catalyzes the formation of 4-diphosphocytidyl-2-C-methyl-D-erythritol from CTP and 2-C-methyl-D-erythritol 4-phosphate (MEP).</text>
</comment>
<evidence type="ECO:0000256" key="2">
    <source>
        <dbReference type="ARBA" id="ARBA00022695"/>
    </source>
</evidence>
<name>A0A291QTT1_9BACT</name>
<dbReference type="EMBL" id="CP023777">
    <property type="protein sequence ID" value="ATL47378.1"/>
    <property type="molecule type" value="Genomic_DNA"/>
</dbReference>
<evidence type="ECO:0000256" key="1">
    <source>
        <dbReference type="ARBA" id="ARBA00022679"/>
    </source>
</evidence>
<accession>A0A291QTT1</accession>
<organism evidence="4 5">
    <name type="scientific">Chitinophaga caeni</name>
    <dbReference type="NCBI Taxonomy" id="2029983"/>
    <lineage>
        <taxon>Bacteria</taxon>
        <taxon>Pseudomonadati</taxon>
        <taxon>Bacteroidota</taxon>
        <taxon>Chitinophagia</taxon>
        <taxon>Chitinophagales</taxon>
        <taxon>Chitinophagaceae</taxon>
        <taxon>Chitinophaga</taxon>
    </lineage>
</organism>
<keyword evidence="2 3" id="KW-0548">Nucleotidyltransferase</keyword>
<gene>
    <name evidence="3" type="primary">ispD</name>
    <name evidence="4" type="ORF">COR50_09455</name>
</gene>
<keyword evidence="1 3" id="KW-0808">Transferase</keyword>
<keyword evidence="3" id="KW-0414">Isoprene biosynthesis</keyword>
<dbReference type="Proteomes" id="UP000220133">
    <property type="component" value="Chromosome"/>
</dbReference>
<sequence>MQARKNIAVIVAGGSGQRMGADKPKQFLHLSGLPIIQHTVQAFLDALEDIEIILVLPKAHLAMAAAIIPKLSKPGSITIIEGGATRFHSVKNGLAQIDDPAVVFIHDGVRPLVSSQLIHSCREHALKYGNAIPAIPMKDSVRQLFPEEGINKAVNREHYKIIQTPQTFLSEIIVPAFETTYNESFTDEATVIEQTGHAVHLVDGEEGNIKITRPLDLIIAESLLNNS</sequence>
<proteinExistence type="inferred from homology"/>
<dbReference type="NCBIfam" id="TIGR00453">
    <property type="entry name" value="ispD"/>
    <property type="match status" value="1"/>
</dbReference>
<dbReference type="FunFam" id="3.90.550.10:FF:000003">
    <property type="entry name" value="2-C-methyl-D-erythritol 4-phosphate cytidylyltransferase"/>
    <property type="match status" value="1"/>
</dbReference>
<comment type="similarity">
    <text evidence="3">Belongs to the IspD/TarI cytidylyltransferase family. IspD subfamily.</text>
</comment>
<dbReference type="InterPro" id="IPR050088">
    <property type="entry name" value="IspD/TarI_cytidylyltransf_bact"/>
</dbReference>
<protein>
    <recommendedName>
        <fullName evidence="3">2-C-methyl-D-erythritol 4-phosphate cytidylyltransferase</fullName>
        <ecNumber evidence="3">2.7.7.60</ecNumber>
    </recommendedName>
    <alternativeName>
        <fullName evidence="3">4-diphosphocytidyl-2C-methyl-D-erythritol synthase</fullName>
    </alternativeName>
    <alternativeName>
        <fullName evidence="3">MEP cytidylyltransferase</fullName>
        <shortName evidence="3">MCT</shortName>
    </alternativeName>
</protein>
<dbReference type="NCBIfam" id="NF001186">
    <property type="entry name" value="PRK00155.2-3"/>
    <property type="match status" value="1"/>
</dbReference>
<evidence type="ECO:0000313" key="4">
    <source>
        <dbReference type="EMBL" id="ATL47378.1"/>
    </source>
</evidence>
<dbReference type="GO" id="GO:0050518">
    <property type="term" value="F:2-C-methyl-D-erythritol 4-phosphate cytidylyltransferase activity"/>
    <property type="evidence" value="ECO:0007669"/>
    <property type="project" value="UniProtKB-UniRule"/>
</dbReference>
<reference evidence="4 5" key="1">
    <citation type="submission" date="2017-10" db="EMBL/GenBank/DDBJ databases">
        <title>Paenichitinophaga pekingensis gen. nov., sp. nov., isolated from activated sludge.</title>
        <authorList>
            <person name="Jin D."/>
            <person name="Kong X."/>
            <person name="Deng Y."/>
            <person name="Bai Z."/>
        </authorList>
    </citation>
    <scope>NUCLEOTIDE SEQUENCE [LARGE SCALE GENOMIC DNA]</scope>
    <source>
        <strain evidence="4 5">13</strain>
    </source>
</reference>
<feature type="site" description="Transition state stabilizer" evidence="3">
    <location>
        <position position="25"/>
    </location>
</feature>
<dbReference type="Pfam" id="PF01128">
    <property type="entry name" value="IspD"/>
    <property type="match status" value="1"/>
</dbReference>
<comment type="pathway">
    <text evidence="3">Isoprenoid biosynthesis; isopentenyl diphosphate biosynthesis via DXP pathway; isopentenyl diphosphate from 1-deoxy-D-xylulose 5-phosphate: step 2/6.</text>
</comment>
<keyword evidence="5" id="KW-1185">Reference proteome</keyword>
<comment type="catalytic activity">
    <reaction evidence="3">
        <text>2-C-methyl-D-erythritol 4-phosphate + CTP + H(+) = 4-CDP-2-C-methyl-D-erythritol + diphosphate</text>
        <dbReference type="Rhea" id="RHEA:13429"/>
        <dbReference type="ChEBI" id="CHEBI:15378"/>
        <dbReference type="ChEBI" id="CHEBI:33019"/>
        <dbReference type="ChEBI" id="CHEBI:37563"/>
        <dbReference type="ChEBI" id="CHEBI:57823"/>
        <dbReference type="ChEBI" id="CHEBI:58262"/>
        <dbReference type="EC" id="2.7.7.60"/>
    </reaction>
</comment>
<evidence type="ECO:0000256" key="3">
    <source>
        <dbReference type="HAMAP-Rule" id="MF_00108"/>
    </source>
</evidence>
<dbReference type="UniPathway" id="UPA00056">
    <property type="reaction ID" value="UER00093"/>
</dbReference>
<feature type="site" description="Transition state stabilizer" evidence="3">
    <location>
        <position position="18"/>
    </location>
</feature>
<dbReference type="EC" id="2.7.7.60" evidence="3"/>
<dbReference type="PANTHER" id="PTHR32125">
    <property type="entry name" value="2-C-METHYL-D-ERYTHRITOL 4-PHOSPHATE CYTIDYLYLTRANSFERASE, CHLOROPLASTIC"/>
    <property type="match status" value="1"/>
</dbReference>
<dbReference type="CDD" id="cd02516">
    <property type="entry name" value="CDP-ME_synthetase"/>
    <property type="match status" value="1"/>
</dbReference>
<dbReference type="InterPro" id="IPR034683">
    <property type="entry name" value="IspD/TarI"/>
</dbReference>
<dbReference type="OrthoDB" id="9806837at2"/>
<dbReference type="SUPFAM" id="SSF53448">
    <property type="entry name" value="Nucleotide-diphospho-sugar transferases"/>
    <property type="match status" value="1"/>
</dbReference>
<dbReference type="AlphaFoldDB" id="A0A291QTT1"/>
<dbReference type="InterPro" id="IPR001228">
    <property type="entry name" value="IspD"/>
</dbReference>
<dbReference type="PANTHER" id="PTHR32125:SF4">
    <property type="entry name" value="2-C-METHYL-D-ERYTHRITOL 4-PHOSPHATE CYTIDYLYLTRANSFERASE, CHLOROPLASTIC"/>
    <property type="match status" value="1"/>
</dbReference>
<dbReference type="GO" id="GO:0019288">
    <property type="term" value="P:isopentenyl diphosphate biosynthetic process, methylerythritol 4-phosphate pathway"/>
    <property type="evidence" value="ECO:0007669"/>
    <property type="project" value="UniProtKB-UniRule"/>
</dbReference>
<feature type="site" description="Positions MEP for the nucleophilic attack" evidence="3">
    <location>
        <position position="156"/>
    </location>
</feature>
<dbReference type="Gene3D" id="3.90.550.10">
    <property type="entry name" value="Spore Coat Polysaccharide Biosynthesis Protein SpsA, Chain A"/>
    <property type="match status" value="1"/>
</dbReference>
<dbReference type="KEGG" id="cbae:COR50_09455"/>
<dbReference type="HAMAP" id="MF_00108">
    <property type="entry name" value="IspD"/>
    <property type="match status" value="1"/>
</dbReference>
<evidence type="ECO:0000313" key="5">
    <source>
        <dbReference type="Proteomes" id="UP000220133"/>
    </source>
</evidence>
<dbReference type="RefSeq" id="WP_098193759.1">
    <property type="nucleotide sequence ID" value="NZ_CP023777.1"/>
</dbReference>
<feature type="site" description="Positions MEP for the nucleophilic attack" evidence="3">
    <location>
        <position position="210"/>
    </location>
</feature>
<dbReference type="InterPro" id="IPR029044">
    <property type="entry name" value="Nucleotide-diphossugar_trans"/>
</dbReference>